<dbReference type="OrthoDB" id="9807498at2"/>
<dbReference type="eggNOG" id="COG0826">
    <property type="taxonomic scope" value="Bacteria"/>
</dbReference>
<protein>
    <submittedName>
        <fullName evidence="6">Peptidase, U32 family</fullName>
        <ecNumber evidence="6">3.4.-.-</ecNumber>
    </submittedName>
</protein>
<evidence type="ECO:0000313" key="7">
    <source>
        <dbReference type="Proteomes" id="UP000003656"/>
    </source>
</evidence>
<comment type="similarity">
    <text evidence="3">Belongs to the peptidase U32 family.</text>
</comment>
<dbReference type="PANTHER" id="PTHR30217">
    <property type="entry name" value="PEPTIDASE U32 FAMILY"/>
    <property type="match status" value="1"/>
</dbReference>
<feature type="domain" description="Peptidase family U32 C-terminal" evidence="5">
    <location>
        <begin position="452"/>
        <end position="534"/>
    </location>
</feature>
<dbReference type="InterPro" id="IPR051454">
    <property type="entry name" value="RNA/ubiquinone_mod_enzymes"/>
</dbReference>
<dbReference type="GO" id="GO:0006508">
    <property type="term" value="P:proteolysis"/>
    <property type="evidence" value="ECO:0007669"/>
    <property type="project" value="UniProtKB-KW"/>
</dbReference>
<proteinExistence type="inferred from homology"/>
<evidence type="ECO:0000256" key="3">
    <source>
        <dbReference type="ARBA" id="ARBA00038374"/>
    </source>
</evidence>
<dbReference type="InterPro" id="IPR032525">
    <property type="entry name" value="Peptidase_U32_C"/>
</dbReference>
<dbReference type="Pfam" id="PF16325">
    <property type="entry name" value="Peptidase_U32_C"/>
    <property type="match status" value="1"/>
</dbReference>
<feature type="region of interest" description="Disordered" evidence="4">
    <location>
        <begin position="365"/>
        <end position="386"/>
    </location>
</feature>
<evidence type="ECO:0000256" key="1">
    <source>
        <dbReference type="ARBA" id="ARBA00022670"/>
    </source>
</evidence>
<dbReference type="EMBL" id="ABXB03000003">
    <property type="protein sequence ID" value="EFA22852.1"/>
    <property type="molecule type" value="Genomic_DNA"/>
</dbReference>
<sequence length="544" mass="59873">MKYRRRPEVLAPAGNLQGLKTAVDYGADAVYCGGKAFGMRSAPRNLSLEDFREGAAYAHERGARVYVTLNILPRNSEVRQIERYIADLADTGIDALIVSDMGIMMMAKRIAPGLELHVSTQAGVTNYGAANALAELGASRVVLAREMDVQAVRDIRANIPDTLDIETFVHGSMCMAFSGRCLISNYLTGRDGNHGECAQPCRWKYSLVEEKRPGQVFPLEETHEGTYLFNSQDMNMMEHLDDLIDSGATSLKIEGRSKSAYYVAAMTNAYKTAVNAYMVQRGFEDEDGNELRPFRDRVLRPGERAQDIDSDFCDDSLAAARDSIMAHADDAFAGLPDAAVDAPAPGQMIDGEAGLTMAGVNRPQTAAAPAPAHVKAQAPDLNSNRSARRQLDISDVPESDFEHARVVPAPKVELPQWLHEEPYKVAHRDYSTGFYYPERKVTQNTDRSSYFRDWLVVGEVLDWADGRVTLKSRNKIEAGQEVEFLLPGQAPLVYIVPQGGFLNEAGEPVEAINNPAHVFSMPLPQPVPVNVAIRSRTRKPTLKA</sequence>
<dbReference type="Gene3D" id="2.40.30.10">
    <property type="entry name" value="Translation factors"/>
    <property type="match status" value="1"/>
</dbReference>
<dbReference type="RefSeq" id="WP_006295341.1">
    <property type="nucleotide sequence ID" value="NZ_ABXB03000003.1"/>
</dbReference>
<organism evidence="6 7">
    <name type="scientific">Bifidobacterium gallicum DSM 20093 = LMG 11596</name>
    <dbReference type="NCBI Taxonomy" id="561180"/>
    <lineage>
        <taxon>Bacteria</taxon>
        <taxon>Bacillati</taxon>
        <taxon>Actinomycetota</taxon>
        <taxon>Actinomycetes</taxon>
        <taxon>Bifidobacteriales</taxon>
        <taxon>Bifidobacteriaceae</taxon>
        <taxon>Bifidobacterium</taxon>
    </lineage>
</organism>
<dbReference type="EC" id="3.4.-.-" evidence="6"/>
<dbReference type="STRING" id="561180.BIFGAL_03890"/>
<name>D1NVK1_9BIFI</name>
<dbReference type="GO" id="GO:0008233">
    <property type="term" value="F:peptidase activity"/>
    <property type="evidence" value="ECO:0007669"/>
    <property type="project" value="UniProtKB-KW"/>
</dbReference>
<evidence type="ECO:0000256" key="2">
    <source>
        <dbReference type="ARBA" id="ARBA00022801"/>
    </source>
</evidence>
<evidence type="ECO:0000259" key="5">
    <source>
        <dbReference type="Pfam" id="PF16325"/>
    </source>
</evidence>
<dbReference type="PANTHER" id="PTHR30217:SF6">
    <property type="entry name" value="TRNA HYDROXYLATION PROTEIN P"/>
    <property type="match status" value="1"/>
</dbReference>
<evidence type="ECO:0000256" key="4">
    <source>
        <dbReference type="SAM" id="MobiDB-lite"/>
    </source>
</evidence>
<feature type="compositionally biased region" description="Low complexity" evidence="4">
    <location>
        <begin position="365"/>
        <end position="379"/>
    </location>
</feature>
<comment type="caution">
    <text evidence="6">The sequence shown here is derived from an EMBL/GenBank/DDBJ whole genome shotgun (WGS) entry which is preliminary data.</text>
</comment>
<dbReference type="Proteomes" id="UP000003656">
    <property type="component" value="Unassembled WGS sequence"/>
</dbReference>
<dbReference type="Pfam" id="PF01136">
    <property type="entry name" value="Peptidase_U32"/>
    <property type="match status" value="1"/>
</dbReference>
<evidence type="ECO:0000313" key="6">
    <source>
        <dbReference type="EMBL" id="EFA22852.1"/>
    </source>
</evidence>
<dbReference type="InterPro" id="IPR001539">
    <property type="entry name" value="Peptidase_U32"/>
</dbReference>
<dbReference type="PROSITE" id="PS01276">
    <property type="entry name" value="PEPTIDASE_U32"/>
    <property type="match status" value="1"/>
</dbReference>
<keyword evidence="2 6" id="KW-0378">Hydrolase</keyword>
<reference evidence="6 7" key="1">
    <citation type="submission" date="2009-11" db="EMBL/GenBank/DDBJ databases">
        <authorList>
            <person name="Weinstock G."/>
            <person name="Sodergren E."/>
            <person name="Clifton S."/>
            <person name="Fulton L."/>
            <person name="Fulton B."/>
            <person name="Courtney L."/>
            <person name="Fronick C."/>
            <person name="Harrison M."/>
            <person name="Strong C."/>
            <person name="Farmer C."/>
            <person name="Delahaunty K."/>
            <person name="Markovic C."/>
            <person name="Hall O."/>
            <person name="Minx P."/>
            <person name="Tomlinson C."/>
            <person name="Mitreva M."/>
            <person name="Nelson J."/>
            <person name="Hou S."/>
            <person name="Wollam A."/>
            <person name="Pepin K.H."/>
            <person name="Johnson M."/>
            <person name="Bhonagiri V."/>
            <person name="Nash W.E."/>
            <person name="Warren W."/>
            <person name="Chinwalla A."/>
            <person name="Mardis E.R."/>
            <person name="Wilson R.K."/>
        </authorList>
    </citation>
    <scope>NUCLEOTIDE SEQUENCE [LARGE SCALE GENOMIC DNA]</scope>
    <source>
        <strain evidence="6 7">DSM 20093</strain>
    </source>
</reference>
<keyword evidence="1" id="KW-0645">Protease</keyword>
<dbReference type="AlphaFoldDB" id="D1NVK1"/>
<accession>D1NVK1</accession>
<gene>
    <name evidence="6" type="ORF">BIFGAL_03890</name>
</gene>